<accession>A0A0G2E2U2</accession>
<keyword evidence="3" id="KW-1185">Reference proteome</keyword>
<feature type="compositionally biased region" description="Basic and acidic residues" evidence="1">
    <location>
        <begin position="506"/>
        <end position="524"/>
    </location>
</feature>
<dbReference type="Proteomes" id="UP000053317">
    <property type="component" value="Unassembled WGS sequence"/>
</dbReference>
<dbReference type="Gene3D" id="3.40.30.10">
    <property type="entry name" value="Glutaredoxin"/>
    <property type="match status" value="1"/>
</dbReference>
<evidence type="ECO:0000313" key="3">
    <source>
        <dbReference type="Proteomes" id="UP000053317"/>
    </source>
</evidence>
<feature type="compositionally biased region" description="Basic and acidic residues" evidence="1">
    <location>
        <begin position="475"/>
        <end position="485"/>
    </location>
</feature>
<proteinExistence type="predicted"/>
<dbReference type="InterPro" id="IPR036249">
    <property type="entry name" value="Thioredoxin-like_sf"/>
</dbReference>
<feature type="region of interest" description="Disordered" evidence="1">
    <location>
        <begin position="285"/>
        <end position="368"/>
    </location>
</feature>
<feature type="compositionally biased region" description="Basic and acidic residues" evidence="1">
    <location>
        <begin position="403"/>
        <end position="414"/>
    </location>
</feature>
<reference evidence="2 3" key="2">
    <citation type="submission" date="2015-05" db="EMBL/GenBank/DDBJ databases">
        <authorList>
            <person name="Morales-Cruz A."/>
            <person name="Amrine K.C."/>
            <person name="Cantu D."/>
        </authorList>
    </citation>
    <scope>NUCLEOTIDE SEQUENCE [LARGE SCALE GENOMIC DNA]</scope>
    <source>
        <strain evidence="2">UCRPC4</strain>
    </source>
</reference>
<feature type="compositionally biased region" description="Polar residues" evidence="1">
    <location>
        <begin position="442"/>
        <end position="452"/>
    </location>
</feature>
<feature type="compositionally biased region" description="Polar residues" evidence="1">
    <location>
        <begin position="491"/>
        <end position="500"/>
    </location>
</feature>
<gene>
    <name evidence="2" type="ORF">UCRPC4_g05660</name>
</gene>
<evidence type="ECO:0000256" key="1">
    <source>
        <dbReference type="SAM" id="MobiDB-lite"/>
    </source>
</evidence>
<protein>
    <submittedName>
        <fullName evidence="2">Uncharacterized protein</fullName>
    </submittedName>
</protein>
<dbReference type="SUPFAM" id="SSF52833">
    <property type="entry name" value="Thioredoxin-like"/>
    <property type="match status" value="1"/>
</dbReference>
<evidence type="ECO:0000313" key="2">
    <source>
        <dbReference type="EMBL" id="KKY17337.1"/>
    </source>
</evidence>
<dbReference type="PROSITE" id="PS51354">
    <property type="entry name" value="GLUTAREDOXIN_2"/>
    <property type="match status" value="1"/>
</dbReference>
<name>A0A0G2E2U2_PHACM</name>
<dbReference type="EMBL" id="LCWF01000148">
    <property type="protein sequence ID" value="KKY17337.1"/>
    <property type="molecule type" value="Genomic_DNA"/>
</dbReference>
<feature type="compositionally biased region" description="Polar residues" evidence="1">
    <location>
        <begin position="415"/>
        <end position="429"/>
    </location>
</feature>
<dbReference type="OrthoDB" id="9932926at2759"/>
<dbReference type="AlphaFoldDB" id="A0A0G2E2U2"/>
<sequence length="546" mass="58487">MSRQILLACIPGGGLDVWFLAAMDEWRPVGIFDILGQFNRVKTLFFRISAFVPFLIKANPSKTYPSILDWTRRVKGELPTGAKLGAAGFSWSGWMTTTLCTETATLDGSETLLDAQITAHPISIKDPATIVDAVKIHNVLYSLAVGEHDHHMNGTQMDGAEAALAKFKEEGQALHFELILLAMADTAPQSYSSDPTLYLYTSLTAGSSHIITATSRLETILKANRIPFRALDVATDEKARMLWGRRSKGRKLPGLVRCGMIVGDLEEIEEWNEYGELKDQIAATDPTKASSASTATATTSPPTAGSTTSASVSKPPATNVPPSGPELSKIMSPPSPHPPSQHVGFKGDSPKIDAMTSDTEPAMKEQGSSITLALRQAGAEAAKKAADQKSEKLAALKVSLSTDKAKDETGKKVDSSTTSKTPPAVSSPQVREAPTPLPETETVLSTEFTTISDESETSGPIEKQTTITAPSKAHPKADAPPHDYSPRPTPAVSSSSSINLSEADEEHPAPIEHHRETQVSVDAPKEIIEQVEAKQAIPEEKAVEKK</sequence>
<reference evidence="2 3" key="1">
    <citation type="submission" date="2015-05" db="EMBL/GenBank/DDBJ databases">
        <title>Distinctive expansion of gene families associated with plant cell wall degradation and secondary metabolism in the genomes of grapevine trunk pathogens.</title>
        <authorList>
            <person name="Lawrence D.P."/>
            <person name="Travadon R."/>
            <person name="Rolshausen P.E."/>
            <person name="Baumgartner K."/>
        </authorList>
    </citation>
    <scope>NUCLEOTIDE SEQUENCE [LARGE SCALE GENOMIC DNA]</scope>
    <source>
        <strain evidence="2">UCRPC4</strain>
    </source>
</reference>
<feature type="region of interest" description="Disordered" evidence="1">
    <location>
        <begin position="398"/>
        <end position="524"/>
    </location>
</feature>
<feature type="compositionally biased region" description="Low complexity" evidence="1">
    <location>
        <begin position="285"/>
        <end position="313"/>
    </location>
</feature>
<comment type="caution">
    <text evidence="2">The sequence shown here is derived from an EMBL/GenBank/DDBJ whole genome shotgun (WGS) entry which is preliminary data.</text>
</comment>
<organism evidence="2 3">
    <name type="scientific">Phaeomoniella chlamydospora</name>
    <name type="common">Phaeoacremonium chlamydosporum</name>
    <dbReference type="NCBI Taxonomy" id="158046"/>
    <lineage>
        <taxon>Eukaryota</taxon>
        <taxon>Fungi</taxon>
        <taxon>Dikarya</taxon>
        <taxon>Ascomycota</taxon>
        <taxon>Pezizomycotina</taxon>
        <taxon>Eurotiomycetes</taxon>
        <taxon>Chaetothyriomycetidae</taxon>
        <taxon>Phaeomoniellales</taxon>
        <taxon>Phaeomoniellaceae</taxon>
        <taxon>Phaeomoniella</taxon>
    </lineage>
</organism>